<dbReference type="SUPFAM" id="SSF52151">
    <property type="entry name" value="FabD/lysophospholipase-like"/>
    <property type="match status" value="1"/>
</dbReference>
<comment type="catalytic activity">
    <reaction evidence="3 4">
        <text>holo-[ACP] + malonyl-CoA = malonyl-[ACP] + CoA</text>
        <dbReference type="Rhea" id="RHEA:41792"/>
        <dbReference type="Rhea" id="RHEA-COMP:9623"/>
        <dbReference type="Rhea" id="RHEA-COMP:9685"/>
        <dbReference type="ChEBI" id="CHEBI:57287"/>
        <dbReference type="ChEBI" id="CHEBI:57384"/>
        <dbReference type="ChEBI" id="CHEBI:64479"/>
        <dbReference type="ChEBI" id="CHEBI:78449"/>
        <dbReference type="EC" id="2.3.1.39"/>
    </reaction>
</comment>
<proteinExistence type="inferred from homology"/>
<dbReference type="GO" id="GO:0006633">
    <property type="term" value="P:fatty acid biosynthetic process"/>
    <property type="evidence" value="ECO:0007669"/>
    <property type="project" value="TreeGrafter"/>
</dbReference>
<evidence type="ECO:0000256" key="2">
    <source>
        <dbReference type="ARBA" id="ARBA00023315"/>
    </source>
</evidence>
<sequence length="309" mass="33521">MNKLAFIFPGQGSQRVGMGQDLAKEYDVVAETFAEANQVLDIDIKELCFSGPEDKLTETINTQPAILTTSIAFYRLLAEEGITPDVVAGHSLGEYAALVAAGVLDFAAGVKLVRKRGELMSQADPEGNGTMAAVIGLDAAEVEEVCDKGSQYGIVEPANYNCPGQIVISGEKEAVEKTTELAKEAGARKAVVLNVSGPFHSSLMESAGEKFADYLEDVEFNQPEIPVVPNVNAEPTTDPQEIKKALIKQMSGAVRWEESIEKMIADDVDTFIEVGPNRVLKGFMRRIDRSVTALNVRNQRSLQKTKKKL</sequence>
<dbReference type="NCBIfam" id="TIGR00128">
    <property type="entry name" value="fabD"/>
    <property type="match status" value="1"/>
</dbReference>
<evidence type="ECO:0000313" key="7">
    <source>
        <dbReference type="EMBL" id="MBM7556590.1"/>
    </source>
</evidence>
<name>A0A938XWJ3_9FIRM</name>
<evidence type="ECO:0000256" key="3">
    <source>
        <dbReference type="ARBA" id="ARBA00048462"/>
    </source>
</evidence>
<evidence type="ECO:0000259" key="6">
    <source>
        <dbReference type="SMART" id="SM00827"/>
    </source>
</evidence>
<comment type="caution">
    <text evidence="7">The sequence shown here is derived from an EMBL/GenBank/DDBJ whole genome shotgun (WGS) entry which is preliminary data.</text>
</comment>
<dbReference type="EC" id="2.3.1.39" evidence="4"/>
<organism evidence="7 8">
    <name type="scientific">Halanaerobacter jeridensis</name>
    <dbReference type="NCBI Taxonomy" id="706427"/>
    <lineage>
        <taxon>Bacteria</taxon>
        <taxon>Bacillati</taxon>
        <taxon>Bacillota</taxon>
        <taxon>Clostridia</taxon>
        <taxon>Halanaerobiales</taxon>
        <taxon>Halobacteroidaceae</taxon>
        <taxon>Halanaerobacter</taxon>
    </lineage>
</organism>
<protein>
    <recommendedName>
        <fullName evidence="4">Malonyl CoA-acyl carrier protein transacylase</fullName>
        <ecNumber evidence="4">2.3.1.39</ecNumber>
    </recommendedName>
</protein>
<dbReference type="RefSeq" id="WP_204701369.1">
    <property type="nucleotide sequence ID" value="NZ_JAFBDQ010000006.1"/>
</dbReference>
<accession>A0A938XWJ3</accession>
<gene>
    <name evidence="7" type="ORF">JOC47_001441</name>
</gene>
<dbReference type="InterPro" id="IPR016036">
    <property type="entry name" value="Malonyl_transacylase_ACP-bd"/>
</dbReference>
<feature type="active site" evidence="5">
    <location>
        <position position="200"/>
    </location>
</feature>
<feature type="domain" description="Malonyl-CoA:ACP transacylase (MAT)" evidence="6">
    <location>
        <begin position="7"/>
        <end position="299"/>
    </location>
</feature>
<dbReference type="PANTHER" id="PTHR42681">
    <property type="entry name" value="MALONYL-COA-ACYL CARRIER PROTEIN TRANSACYLASE, MITOCHONDRIAL"/>
    <property type="match status" value="1"/>
</dbReference>
<dbReference type="EMBL" id="JAFBDQ010000006">
    <property type="protein sequence ID" value="MBM7556590.1"/>
    <property type="molecule type" value="Genomic_DNA"/>
</dbReference>
<dbReference type="InterPro" id="IPR024925">
    <property type="entry name" value="Malonyl_CoA-ACP_transAc"/>
</dbReference>
<dbReference type="InterPro" id="IPR004410">
    <property type="entry name" value="Malonyl_CoA-ACP_transAc_FabD"/>
</dbReference>
<dbReference type="InterPro" id="IPR001227">
    <property type="entry name" value="Ac_transferase_dom_sf"/>
</dbReference>
<evidence type="ECO:0000313" key="8">
    <source>
        <dbReference type="Proteomes" id="UP000774000"/>
    </source>
</evidence>
<dbReference type="InterPro" id="IPR014043">
    <property type="entry name" value="Acyl_transferase_dom"/>
</dbReference>
<dbReference type="PANTHER" id="PTHR42681:SF1">
    <property type="entry name" value="MALONYL-COA-ACYL CARRIER PROTEIN TRANSACYLASE, MITOCHONDRIAL"/>
    <property type="match status" value="1"/>
</dbReference>
<dbReference type="GO" id="GO:0005829">
    <property type="term" value="C:cytosol"/>
    <property type="evidence" value="ECO:0007669"/>
    <property type="project" value="TreeGrafter"/>
</dbReference>
<dbReference type="Proteomes" id="UP000774000">
    <property type="component" value="Unassembled WGS sequence"/>
</dbReference>
<keyword evidence="2 4" id="KW-0012">Acyltransferase</keyword>
<dbReference type="Gene3D" id="3.40.366.10">
    <property type="entry name" value="Malonyl-Coenzyme A Acyl Carrier Protein, domain 2"/>
    <property type="match status" value="1"/>
</dbReference>
<keyword evidence="1 4" id="KW-0808">Transferase</keyword>
<evidence type="ECO:0000256" key="1">
    <source>
        <dbReference type="ARBA" id="ARBA00022679"/>
    </source>
</evidence>
<dbReference type="FunFam" id="3.30.70.250:FF:000001">
    <property type="entry name" value="Malonyl CoA-acyl carrier protein transacylase"/>
    <property type="match status" value="1"/>
</dbReference>
<feature type="active site" evidence="5">
    <location>
        <position position="91"/>
    </location>
</feature>
<dbReference type="Pfam" id="PF00698">
    <property type="entry name" value="Acyl_transf_1"/>
    <property type="match status" value="1"/>
</dbReference>
<dbReference type="InterPro" id="IPR016035">
    <property type="entry name" value="Acyl_Trfase/lysoPLipase"/>
</dbReference>
<dbReference type="InterPro" id="IPR050858">
    <property type="entry name" value="Mal-CoA-ACP_Trans/PKS_FabD"/>
</dbReference>
<dbReference type="PIRSF" id="PIRSF000446">
    <property type="entry name" value="Mct"/>
    <property type="match status" value="1"/>
</dbReference>
<dbReference type="Gene3D" id="3.30.70.250">
    <property type="entry name" value="Malonyl-CoA ACP transacylase, ACP-binding"/>
    <property type="match status" value="1"/>
</dbReference>
<evidence type="ECO:0000256" key="4">
    <source>
        <dbReference type="PIRNR" id="PIRNR000446"/>
    </source>
</evidence>
<dbReference type="AlphaFoldDB" id="A0A938XWJ3"/>
<keyword evidence="8" id="KW-1185">Reference proteome</keyword>
<comment type="similarity">
    <text evidence="4">Belongs to the fabD family.</text>
</comment>
<evidence type="ECO:0000256" key="5">
    <source>
        <dbReference type="PIRSR" id="PIRSR000446-1"/>
    </source>
</evidence>
<dbReference type="SMART" id="SM00827">
    <property type="entry name" value="PKS_AT"/>
    <property type="match status" value="1"/>
</dbReference>
<dbReference type="SUPFAM" id="SSF55048">
    <property type="entry name" value="Probable ACP-binding domain of malonyl-CoA ACP transacylase"/>
    <property type="match status" value="1"/>
</dbReference>
<dbReference type="GO" id="GO:0004314">
    <property type="term" value="F:[acyl-carrier-protein] S-malonyltransferase activity"/>
    <property type="evidence" value="ECO:0007669"/>
    <property type="project" value="UniProtKB-EC"/>
</dbReference>
<reference evidence="7" key="1">
    <citation type="submission" date="2021-01" db="EMBL/GenBank/DDBJ databases">
        <title>Genomic Encyclopedia of Type Strains, Phase IV (KMG-IV): sequencing the most valuable type-strain genomes for metagenomic binning, comparative biology and taxonomic classification.</title>
        <authorList>
            <person name="Goeker M."/>
        </authorList>
    </citation>
    <scope>NUCLEOTIDE SEQUENCE</scope>
    <source>
        <strain evidence="7">DSM 23230</strain>
    </source>
</reference>